<reference evidence="3" key="1">
    <citation type="submission" date="2019-06" db="EMBL/GenBank/DDBJ databases">
        <title>Gordonia isolated from sludge of a wastewater treatment plant.</title>
        <authorList>
            <person name="Tamura T."/>
            <person name="Aoyama K."/>
            <person name="Kang Y."/>
            <person name="Saito S."/>
            <person name="Akiyama N."/>
            <person name="Yazawa K."/>
            <person name="Gonoi T."/>
            <person name="Mikami Y."/>
        </authorList>
    </citation>
    <scope>NUCLEOTIDE SEQUENCE [LARGE SCALE GENOMIC DNA]</scope>
    <source>
        <strain evidence="3">NBRC 107696</strain>
    </source>
</reference>
<sequence length="378" mass="40309">MVDTTPGAFARVQRDLVRSAVNSAGARSIAERLAAALGGWLLLIDADGSPRAAVPESARAYLARVLAEMPDRGPGGPTAVAISLPVESVSIRSVIVSGKVRGHLAVGRATALTPDENLLVETATHLLAEDVRRTDALHRVARSSRLAVLNLLLAGHDQLATSTAEALGVTVPDGDVRAAMLVTLPEHAADLLEAAESDRALRRIDTLCAELSPGRVAVVLPTAEGDLRTLEAVLRRVPHCRGSASEVVPLAELPGAWGRVQDVFHASSGRTRHLVVARDVVEAGLLRHLTGDDVVAWSQSAIAPIVALGEGSRVDFAKTLVAYLSNNGQADASAKQLGIHRHTLRYRINRIEETIRRELDDPTVRAELWLAFQMTGHY</sequence>
<dbReference type="EMBL" id="BJOV01000005">
    <property type="protein sequence ID" value="GEE03664.1"/>
    <property type="molecule type" value="Genomic_DNA"/>
</dbReference>
<protein>
    <recommendedName>
        <fullName evidence="1">PucR C-terminal helix-turn-helix domain-containing protein</fullName>
    </recommendedName>
</protein>
<name>A0A7I9VED0_9ACTN</name>
<evidence type="ECO:0000313" key="3">
    <source>
        <dbReference type="Proteomes" id="UP000444960"/>
    </source>
</evidence>
<evidence type="ECO:0000259" key="1">
    <source>
        <dbReference type="Pfam" id="PF13556"/>
    </source>
</evidence>
<dbReference type="Gene3D" id="1.10.10.2840">
    <property type="entry name" value="PucR C-terminal helix-turn-helix domain"/>
    <property type="match status" value="1"/>
</dbReference>
<dbReference type="InterPro" id="IPR042070">
    <property type="entry name" value="PucR_C-HTH_sf"/>
</dbReference>
<dbReference type="Proteomes" id="UP000444960">
    <property type="component" value="Unassembled WGS sequence"/>
</dbReference>
<dbReference type="RefSeq" id="WP_161897150.1">
    <property type="nucleotide sequence ID" value="NZ_BJOV01000005.1"/>
</dbReference>
<dbReference type="AlphaFoldDB" id="A0A7I9VED0"/>
<dbReference type="InterPro" id="IPR025736">
    <property type="entry name" value="PucR_C-HTH_dom"/>
</dbReference>
<dbReference type="PANTHER" id="PTHR33744:SF1">
    <property type="entry name" value="DNA-BINDING TRANSCRIPTIONAL ACTIVATOR ADER"/>
    <property type="match status" value="1"/>
</dbReference>
<gene>
    <name evidence="2" type="ORF">nbrc107696_41100</name>
</gene>
<evidence type="ECO:0000313" key="2">
    <source>
        <dbReference type="EMBL" id="GEE03664.1"/>
    </source>
</evidence>
<proteinExistence type="predicted"/>
<dbReference type="OrthoDB" id="8450798at2"/>
<feature type="domain" description="PucR C-terminal helix-turn-helix" evidence="1">
    <location>
        <begin position="317"/>
        <end position="373"/>
    </location>
</feature>
<dbReference type="PANTHER" id="PTHR33744">
    <property type="entry name" value="CARBOHYDRATE DIACID REGULATOR"/>
    <property type="match status" value="1"/>
</dbReference>
<comment type="caution">
    <text evidence="2">The sequence shown here is derived from an EMBL/GenBank/DDBJ whole genome shotgun (WGS) entry which is preliminary data.</text>
</comment>
<organism evidence="2 3">
    <name type="scientific">Gordonia spumicola</name>
    <dbReference type="NCBI Taxonomy" id="589161"/>
    <lineage>
        <taxon>Bacteria</taxon>
        <taxon>Bacillati</taxon>
        <taxon>Actinomycetota</taxon>
        <taxon>Actinomycetes</taxon>
        <taxon>Mycobacteriales</taxon>
        <taxon>Gordoniaceae</taxon>
        <taxon>Gordonia</taxon>
    </lineage>
</organism>
<dbReference type="Pfam" id="PF13556">
    <property type="entry name" value="HTH_30"/>
    <property type="match status" value="1"/>
</dbReference>
<accession>A0A7I9VED0</accession>
<dbReference type="InterPro" id="IPR051448">
    <property type="entry name" value="CdaR-like_regulators"/>
</dbReference>
<keyword evidence="3" id="KW-1185">Reference proteome</keyword>